<proteinExistence type="predicted"/>
<dbReference type="AlphaFoldDB" id="A0AAU8FUW5"/>
<dbReference type="RefSeq" id="WP_353722903.1">
    <property type="nucleotide sequence ID" value="NZ_CP159289.1"/>
</dbReference>
<name>A0AAU8FUW5_9BACT</name>
<gene>
    <name evidence="1" type="ORF">ABV298_15160</name>
</gene>
<reference evidence="1" key="1">
    <citation type="submission" date="2024-06" db="EMBL/GenBank/DDBJ databases">
        <title>Sequencing and assembly of the genome of Dyadobacter sp. strain 676, a symbiont of Cyamopsis tetragonoloba.</title>
        <authorList>
            <person name="Guro P."/>
            <person name="Sazanova A."/>
            <person name="Kuznetsova I."/>
            <person name="Belimov A."/>
            <person name="Safronova V."/>
        </authorList>
    </citation>
    <scope>NUCLEOTIDE SEQUENCE</scope>
    <source>
        <strain evidence="1">676</strain>
    </source>
</reference>
<protein>
    <submittedName>
        <fullName evidence="1">Uncharacterized protein</fullName>
    </submittedName>
</protein>
<dbReference type="EMBL" id="CP159289">
    <property type="protein sequence ID" value="XCH27654.1"/>
    <property type="molecule type" value="Genomic_DNA"/>
</dbReference>
<sequence>MDWNWLLTNWFVLLSKKAFIPSDDQIEFFLFPVTTQCGFTPFQMLKNIWITFSKANKARVNQPKMTAKNDELTKKLNKWPEHRNKEGDRIMVLF</sequence>
<accession>A0AAU8FUW5</accession>
<evidence type="ECO:0000313" key="1">
    <source>
        <dbReference type="EMBL" id="XCH27654.1"/>
    </source>
</evidence>
<organism evidence="1">
    <name type="scientific">Dyadobacter sp. 676</name>
    <dbReference type="NCBI Taxonomy" id="3088362"/>
    <lineage>
        <taxon>Bacteria</taxon>
        <taxon>Pseudomonadati</taxon>
        <taxon>Bacteroidota</taxon>
        <taxon>Cytophagia</taxon>
        <taxon>Cytophagales</taxon>
        <taxon>Spirosomataceae</taxon>
        <taxon>Dyadobacter</taxon>
    </lineage>
</organism>